<comment type="caution">
    <text evidence="1">The sequence shown here is derived from an EMBL/GenBank/DDBJ whole genome shotgun (WGS) entry which is preliminary data.</text>
</comment>
<name>A0A4C1U9R4_EUMVA</name>
<dbReference type="AlphaFoldDB" id="A0A4C1U9R4"/>
<protein>
    <submittedName>
        <fullName evidence="1">Uncharacterized protein</fullName>
    </submittedName>
</protein>
<keyword evidence="2" id="KW-1185">Reference proteome</keyword>
<sequence>MKLQNSFEQEAQSGEPLIPATKILQLEHSITQPGFNLVPKIPLDPALASCNKQDWIIARDLGIPEMEFLNRTRLPGSLHWEENNI</sequence>
<proteinExistence type="predicted"/>
<organism evidence="1 2">
    <name type="scientific">Eumeta variegata</name>
    <name type="common">Bagworm moth</name>
    <name type="synonym">Eumeta japonica</name>
    <dbReference type="NCBI Taxonomy" id="151549"/>
    <lineage>
        <taxon>Eukaryota</taxon>
        <taxon>Metazoa</taxon>
        <taxon>Ecdysozoa</taxon>
        <taxon>Arthropoda</taxon>
        <taxon>Hexapoda</taxon>
        <taxon>Insecta</taxon>
        <taxon>Pterygota</taxon>
        <taxon>Neoptera</taxon>
        <taxon>Endopterygota</taxon>
        <taxon>Lepidoptera</taxon>
        <taxon>Glossata</taxon>
        <taxon>Ditrysia</taxon>
        <taxon>Tineoidea</taxon>
        <taxon>Psychidae</taxon>
        <taxon>Oiketicinae</taxon>
        <taxon>Eumeta</taxon>
    </lineage>
</organism>
<evidence type="ECO:0000313" key="1">
    <source>
        <dbReference type="EMBL" id="GBP22840.1"/>
    </source>
</evidence>
<dbReference type="EMBL" id="BGZK01000144">
    <property type="protein sequence ID" value="GBP22840.1"/>
    <property type="molecule type" value="Genomic_DNA"/>
</dbReference>
<accession>A0A4C1U9R4</accession>
<evidence type="ECO:0000313" key="2">
    <source>
        <dbReference type="Proteomes" id="UP000299102"/>
    </source>
</evidence>
<gene>
    <name evidence="1" type="ORF">EVAR_17194_1</name>
</gene>
<reference evidence="1 2" key="1">
    <citation type="journal article" date="2019" name="Commun. Biol.">
        <title>The bagworm genome reveals a unique fibroin gene that provides high tensile strength.</title>
        <authorList>
            <person name="Kono N."/>
            <person name="Nakamura H."/>
            <person name="Ohtoshi R."/>
            <person name="Tomita M."/>
            <person name="Numata K."/>
            <person name="Arakawa K."/>
        </authorList>
    </citation>
    <scope>NUCLEOTIDE SEQUENCE [LARGE SCALE GENOMIC DNA]</scope>
</reference>
<dbReference type="Proteomes" id="UP000299102">
    <property type="component" value="Unassembled WGS sequence"/>
</dbReference>